<dbReference type="EMBL" id="FNCN01000007">
    <property type="protein sequence ID" value="SDG70760.1"/>
    <property type="molecule type" value="Genomic_DNA"/>
</dbReference>
<reference evidence="2 3" key="1">
    <citation type="submission" date="2016-10" db="EMBL/GenBank/DDBJ databases">
        <authorList>
            <person name="de Groot N.N."/>
        </authorList>
    </citation>
    <scope>NUCLEOTIDE SEQUENCE [LARGE SCALE GENOMIC DNA]</scope>
    <source>
        <strain evidence="2 3">CPCC 201354</strain>
    </source>
</reference>
<evidence type="ECO:0000313" key="2">
    <source>
        <dbReference type="EMBL" id="SDG70760.1"/>
    </source>
</evidence>
<dbReference type="Proteomes" id="UP000198923">
    <property type="component" value="Unassembled WGS sequence"/>
</dbReference>
<evidence type="ECO:0000313" key="3">
    <source>
        <dbReference type="Proteomes" id="UP000198923"/>
    </source>
</evidence>
<organism evidence="2 3">
    <name type="scientific">Sinosporangium album</name>
    <dbReference type="NCBI Taxonomy" id="504805"/>
    <lineage>
        <taxon>Bacteria</taxon>
        <taxon>Bacillati</taxon>
        <taxon>Actinomycetota</taxon>
        <taxon>Actinomycetes</taxon>
        <taxon>Streptosporangiales</taxon>
        <taxon>Streptosporangiaceae</taxon>
        <taxon>Sinosporangium</taxon>
    </lineage>
</organism>
<name>A0A1G7WHU7_9ACTN</name>
<accession>A0A1G7WHU7</accession>
<dbReference type="PANTHER" id="PTHR36454:SF1">
    <property type="entry name" value="DUF1015 DOMAIN-CONTAINING PROTEIN"/>
    <property type="match status" value="1"/>
</dbReference>
<dbReference type="InterPro" id="IPR008323">
    <property type="entry name" value="UCP033563"/>
</dbReference>
<feature type="region of interest" description="Disordered" evidence="1">
    <location>
        <begin position="129"/>
        <end position="183"/>
    </location>
</feature>
<proteinExistence type="predicted"/>
<gene>
    <name evidence="2" type="ORF">SAMN05421505_1077</name>
</gene>
<dbReference type="AlphaFoldDB" id="A0A1G7WHU7"/>
<dbReference type="Pfam" id="PF06245">
    <property type="entry name" value="DUF1015"/>
    <property type="match status" value="2"/>
</dbReference>
<sequence>MASSELPVQDGLVLQPFRGVRYVLDNLAQVTSPPYDLVSDSDILDLLALHPANVVRLILPGPDHHRYAEARDTLRSWLASGLLAADDQPAIYVYEQCTATDTHSAVRPTAQHASTSDIPLADLSLHKTHRHRPMDGHGTLPEHHAAPPASPEGSRPLRSGHAFQTEGRPGAPSTSEAASEAASERRVLQRGLIGAVALTDPRQGIVLPHENVMPGPVADRLALMRAAEANLEPIFLLYDGGGPASHLVDEIATTRPPLIEAVTDDGIRHRLWAVTEQPKLDLIAADLHDRQALIADGHHRYATYRALQQEYHASGHGNGPWDSGLALLVDSAVYAPDLKPIHRVIPALPLAEAVAKAKGAWQVHEYPTLHEGLTALASCHGIAFLLAGDGSSHLLTDPDALQLERAMPDDRSERWRSLNTSILAEFVFPKVWGIRDDEESVRIVHHDPYAAEDLARQAGGTAVVLQPLAVDAVSAVAAEGERVPRKSTSFGPKPRTGLVMRTFATD</sequence>
<protein>
    <submittedName>
        <fullName evidence="2">Uncharacterized conserved protein, DUF1015 family</fullName>
    </submittedName>
</protein>
<dbReference type="PANTHER" id="PTHR36454">
    <property type="entry name" value="LMO2823 PROTEIN"/>
    <property type="match status" value="1"/>
</dbReference>
<evidence type="ECO:0000256" key="1">
    <source>
        <dbReference type="SAM" id="MobiDB-lite"/>
    </source>
</evidence>
<keyword evidence="3" id="KW-1185">Reference proteome</keyword>
<dbReference type="STRING" id="504805.SAMN05421505_1077"/>